<dbReference type="GO" id="GO:0015179">
    <property type="term" value="F:L-amino acid transmembrane transporter activity"/>
    <property type="evidence" value="ECO:0007669"/>
    <property type="project" value="TreeGrafter"/>
</dbReference>
<feature type="transmembrane region" description="Helical" evidence="9">
    <location>
        <begin position="476"/>
        <end position="498"/>
    </location>
</feature>
<dbReference type="EMBL" id="AWGJ01000014">
    <property type="protein sequence ID" value="ODN73073.1"/>
    <property type="molecule type" value="Genomic_DNA"/>
</dbReference>
<feature type="compositionally biased region" description="Low complexity" evidence="8">
    <location>
        <begin position="570"/>
        <end position="580"/>
    </location>
</feature>
<keyword evidence="6 9" id="KW-1133">Transmembrane helix</keyword>
<comment type="similarity">
    <text evidence="2">Belongs to the amino acid/polyamine transporter 2 family.</text>
</comment>
<feature type="transmembrane region" description="Helical" evidence="9">
    <location>
        <begin position="443"/>
        <end position="464"/>
    </location>
</feature>
<proteinExistence type="inferred from homology"/>
<feature type="transmembrane region" description="Helical" evidence="9">
    <location>
        <begin position="403"/>
        <end position="423"/>
    </location>
</feature>
<feature type="region of interest" description="Disordered" evidence="8">
    <location>
        <begin position="1"/>
        <end position="27"/>
    </location>
</feature>
<accession>A0A1E3H9T4</accession>
<feature type="compositionally biased region" description="Basic and acidic residues" evidence="8">
    <location>
        <begin position="583"/>
        <end position="593"/>
    </location>
</feature>
<comment type="caution">
    <text evidence="11">The sequence shown here is derived from an EMBL/GenBank/DDBJ whole genome shotgun (WGS) entry which is preliminary data.</text>
</comment>
<evidence type="ECO:0000256" key="5">
    <source>
        <dbReference type="ARBA" id="ARBA00022970"/>
    </source>
</evidence>
<feature type="transmembrane region" description="Helical" evidence="9">
    <location>
        <begin position="377"/>
        <end position="396"/>
    </location>
</feature>
<dbReference type="Pfam" id="PF01490">
    <property type="entry name" value="Aa_trans"/>
    <property type="match status" value="1"/>
</dbReference>
<evidence type="ECO:0000256" key="9">
    <source>
        <dbReference type="SAM" id="Phobius"/>
    </source>
</evidence>
<protein>
    <recommendedName>
        <fullName evidence="10">Amino acid transporter transmembrane domain-containing protein</fullName>
    </recommendedName>
</protein>
<keyword evidence="4 9" id="KW-0812">Transmembrane</keyword>
<dbReference type="AlphaFoldDB" id="A0A1E3H9T4"/>
<keyword evidence="7 9" id="KW-0472">Membrane</keyword>
<gene>
    <name evidence="11" type="ORF">L202_08468</name>
</gene>
<dbReference type="PANTHER" id="PTHR22950">
    <property type="entry name" value="AMINO ACID TRANSPORTER"/>
    <property type="match status" value="1"/>
</dbReference>
<feature type="compositionally biased region" description="Pro residues" evidence="8">
    <location>
        <begin position="1"/>
        <end position="15"/>
    </location>
</feature>
<feature type="region of interest" description="Disordered" evidence="8">
    <location>
        <begin position="175"/>
        <end position="220"/>
    </location>
</feature>
<evidence type="ECO:0000256" key="3">
    <source>
        <dbReference type="ARBA" id="ARBA00022448"/>
    </source>
</evidence>
<feature type="transmembrane region" description="Helical" evidence="9">
    <location>
        <begin position="518"/>
        <end position="536"/>
    </location>
</feature>
<evidence type="ECO:0000256" key="4">
    <source>
        <dbReference type="ARBA" id="ARBA00022692"/>
    </source>
</evidence>
<feature type="compositionally biased region" description="Low complexity" evidence="8">
    <location>
        <begin position="594"/>
        <end position="617"/>
    </location>
</feature>
<feature type="compositionally biased region" description="Polar residues" evidence="8">
    <location>
        <begin position="201"/>
        <end position="211"/>
    </location>
</feature>
<evidence type="ECO:0000259" key="10">
    <source>
        <dbReference type="Pfam" id="PF01490"/>
    </source>
</evidence>
<sequence>MSPPPPQRESVPIPPNAQREHKKNRSGVLQSSLELVFSSYSRSQQLRYGASLSAPSFLDDNSFQDDEDLDNGEDSSVERHVSNNWDDIEARAGDSTRRLVGEAWVEEVAEDGEDDPGGSNISRRVSDEPSIFHADGMPLSTARPEPPSMPIPPASQNKALISVGMFSPRPSLPSLPGSYTTSSSATHTPHVRGKVLRKKTQSSGDTSGFTERSSEGVASAGTVETTALLGDGRAQVYDSVDGGGGRARARIKVRVPAGQSTEGQTLFNATAVLVGIGLLSLPLAFAYAGWICGSLLLFGFGWITCYTAKLLSRIIRADMRLTGYTDIGQKAFGRSAGIAINFLFCLELFALGVALVVLFGDTLNVLFPHVPANTWKLIGFFIIAPTALLPLHILSLPSLLSSLSSLLLILVLLIDGLLSPSSPGSLLHPMPTSFTPELTGGNWLGGVGLVLAGFGGHAVMPSLARDMRRPEMFEGVVDKAFAIATGISFIAGASGYLMIGSTVSDEITKDLMQEKYHYPRILNIVALWMIVINPLTKFGLSSRPLNITLETILGISPSPPLDARESGFNSSLSSRTPRSSGVADHEHEHDQYHSKPSLSPLHRPSSPSHSSHNLNPSLPTPSQFALHESTEDRKATYRVISRIVVTAVCVGTAVVLPGFGRVMAFLGSFSAFVICIILPLIFHLRLAPTLFPPSSPSAARRARTIALGQWVLVAGSVVLMVGGTVWAFLPGSGHGELDP</sequence>
<dbReference type="Proteomes" id="UP000094065">
    <property type="component" value="Unassembled WGS sequence"/>
</dbReference>
<dbReference type="GO" id="GO:0005774">
    <property type="term" value="C:vacuolar membrane"/>
    <property type="evidence" value="ECO:0007669"/>
    <property type="project" value="TreeGrafter"/>
</dbReference>
<name>A0A1E3H9T4_9TREE</name>
<feature type="transmembrane region" description="Helical" evidence="9">
    <location>
        <begin position="336"/>
        <end position="357"/>
    </location>
</feature>
<evidence type="ECO:0000256" key="7">
    <source>
        <dbReference type="ARBA" id="ARBA00023136"/>
    </source>
</evidence>
<reference evidence="11 12" key="1">
    <citation type="submission" date="2016-06" db="EMBL/GenBank/DDBJ databases">
        <title>Evolution of pathogenesis and genome organization in the Tremellales.</title>
        <authorList>
            <person name="Cuomo C."/>
            <person name="Litvintseva A."/>
            <person name="Heitman J."/>
            <person name="Chen Y."/>
            <person name="Sun S."/>
            <person name="Springer D."/>
            <person name="Dromer F."/>
            <person name="Young S."/>
            <person name="Zeng Q."/>
            <person name="Chapman S."/>
            <person name="Gujja S."/>
            <person name="Saif S."/>
            <person name="Birren B."/>
        </authorList>
    </citation>
    <scope>NUCLEOTIDE SEQUENCE [LARGE SCALE GENOMIC DNA]</scope>
    <source>
        <strain evidence="11 12">CBS 6039</strain>
    </source>
</reference>
<feature type="domain" description="Amino acid transporter transmembrane" evidence="10">
    <location>
        <begin position="259"/>
        <end position="691"/>
    </location>
</feature>
<dbReference type="GeneID" id="30159777"/>
<evidence type="ECO:0000256" key="8">
    <source>
        <dbReference type="SAM" id="MobiDB-lite"/>
    </source>
</evidence>
<organism evidence="11 12">
    <name type="scientific">Cryptococcus amylolentus CBS 6039</name>
    <dbReference type="NCBI Taxonomy" id="1295533"/>
    <lineage>
        <taxon>Eukaryota</taxon>
        <taxon>Fungi</taxon>
        <taxon>Dikarya</taxon>
        <taxon>Basidiomycota</taxon>
        <taxon>Agaricomycotina</taxon>
        <taxon>Tremellomycetes</taxon>
        <taxon>Tremellales</taxon>
        <taxon>Cryptococcaceae</taxon>
        <taxon>Cryptococcus</taxon>
    </lineage>
</organism>
<feature type="transmembrane region" description="Helical" evidence="9">
    <location>
        <begin position="295"/>
        <end position="315"/>
    </location>
</feature>
<feature type="transmembrane region" description="Helical" evidence="9">
    <location>
        <begin position="639"/>
        <end position="656"/>
    </location>
</feature>
<dbReference type="RefSeq" id="XP_018989014.1">
    <property type="nucleotide sequence ID" value="XM_019143350.1"/>
</dbReference>
<feature type="transmembrane region" description="Helical" evidence="9">
    <location>
        <begin position="662"/>
        <end position="684"/>
    </location>
</feature>
<evidence type="ECO:0000256" key="2">
    <source>
        <dbReference type="ARBA" id="ARBA00008066"/>
    </source>
</evidence>
<keyword evidence="5" id="KW-0029">Amino-acid transport</keyword>
<feature type="region of interest" description="Disordered" evidence="8">
    <location>
        <begin position="563"/>
        <end position="625"/>
    </location>
</feature>
<evidence type="ECO:0000256" key="1">
    <source>
        <dbReference type="ARBA" id="ARBA00004141"/>
    </source>
</evidence>
<feature type="transmembrane region" description="Helical" evidence="9">
    <location>
        <begin position="705"/>
        <end position="729"/>
    </location>
</feature>
<feature type="compositionally biased region" description="Basic residues" evidence="8">
    <location>
        <begin position="189"/>
        <end position="200"/>
    </location>
</feature>
<feature type="region of interest" description="Disordered" evidence="8">
    <location>
        <begin position="52"/>
        <end position="88"/>
    </location>
</feature>
<evidence type="ECO:0000256" key="6">
    <source>
        <dbReference type="ARBA" id="ARBA00022989"/>
    </source>
</evidence>
<dbReference type="InterPro" id="IPR013057">
    <property type="entry name" value="AA_transpt_TM"/>
</dbReference>
<evidence type="ECO:0000313" key="11">
    <source>
        <dbReference type="EMBL" id="ODN73073.1"/>
    </source>
</evidence>
<feature type="region of interest" description="Disordered" evidence="8">
    <location>
        <begin position="108"/>
        <end position="127"/>
    </location>
</feature>
<evidence type="ECO:0000313" key="12">
    <source>
        <dbReference type="Proteomes" id="UP000094065"/>
    </source>
</evidence>
<dbReference type="PANTHER" id="PTHR22950:SF692">
    <property type="entry name" value="TRANSMEMBRANE AMINO ACID TRANSPORTER FAMILY PROTEIN"/>
    <property type="match status" value="1"/>
</dbReference>
<keyword evidence="3" id="KW-0813">Transport</keyword>
<feature type="compositionally biased region" description="Acidic residues" evidence="8">
    <location>
        <begin position="62"/>
        <end position="75"/>
    </location>
</feature>
<keyword evidence="12" id="KW-1185">Reference proteome</keyword>
<dbReference type="STRING" id="1295533.A0A1E3H9T4"/>
<comment type="subcellular location">
    <subcellularLocation>
        <location evidence="1">Membrane</location>
        <topology evidence="1">Multi-pass membrane protein</topology>
    </subcellularLocation>
</comment>
<dbReference type="OrthoDB" id="655540at2759"/>